<evidence type="ECO:0000259" key="2">
    <source>
        <dbReference type="PROSITE" id="PS50042"/>
    </source>
</evidence>
<evidence type="ECO:0000313" key="4">
    <source>
        <dbReference type="Proteomes" id="UP001461498"/>
    </source>
</evidence>
<dbReference type="EMBL" id="JAPXFL010000001">
    <property type="protein sequence ID" value="KAK9511423.1"/>
    <property type="molecule type" value="Genomic_DNA"/>
</dbReference>
<keyword evidence="1" id="KW-1133">Transmembrane helix</keyword>
<comment type="caution">
    <text evidence="3">The sequence shown here is derived from an EMBL/GenBank/DDBJ whole genome shotgun (WGS) entry which is preliminary data.</text>
</comment>
<dbReference type="InterPro" id="IPR000595">
    <property type="entry name" value="cNMP-bd_dom"/>
</dbReference>
<organism evidence="3 4">
    <name type="scientific">Rhynocoris fuscipes</name>
    <dbReference type="NCBI Taxonomy" id="488301"/>
    <lineage>
        <taxon>Eukaryota</taxon>
        <taxon>Metazoa</taxon>
        <taxon>Ecdysozoa</taxon>
        <taxon>Arthropoda</taxon>
        <taxon>Hexapoda</taxon>
        <taxon>Insecta</taxon>
        <taxon>Pterygota</taxon>
        <taxon>Neoptera</taxon>
        <taxon>Paraneoptera</taxon>
        <taxon>Hemiptera</taxon>
        <taxon>Heteroptera</taxon>
        <taxon>Panheteroptera</taxon>
        <taxon>Cimicomorpha</taxon>
        <taxon>Reduviidae</taxon>
        <taxon>Harpactorinae</taxon>
        <taxon>Harpactorini</taxon>
        <taxon>Rhynocoris</taxon>
    </lineage>
</organism>
<name>A0AAW1DKH0_9HEMI</name>
<dbReference type="Proteomes" id="UP001461498">
    <property type="component" value="Unassembled WGS sequence"/>
</dbReference>
<feature type="transmembrane region" description="Helical" evidence="1">
    <location>
        <begin position="189"/>
        <end position="209"/>
    </location>
</feature>
<dbReference type="Gene3D" id="2.60.120.10">
    <property type="entry name" value="Jelly Rolls"/>
    <property type="match status" value="1"/>
</dbReference>
<feature type="transmembrane region" description="Helical" evidence="1">
    <location>
        <begin position="481"/>
        <end position="506"/>
    </location>
</feature>
<feature type="transmembrane region" description="Helical" evidence="1">
    <location>
        <begin position="120"/>
        <end position="146"/>
    </location>
</feature>
<protein>
    <recommendedName>
        <fullName evidence="2">Cyclic nucleotide-binding domain-containing protein</fullName>
    </recommendedName>
</protein>
<reference evidence="3 4" key="1">
    <citation type="submission" date="2022-12" db="EMBL/GenBank/DDBJ databases">
        <title>Chromosome-level genome assembly of true bugs.</title>
        <authorList>
            <person name="Ma L."/>
            <person name="Li H."/>
        </authorList>
    </citation>
    <scope>NUCLEOTIDE SEQUENCE [LARGE SCALE GENOMIC DNA]</scope>
    <source>
        <strain evidence="3">Lab_2022b</strain>
    </source>
</reference>
<feature type="transmembrane region" description="Helical" evidence="1">
    <location>
        <begin position="50"/>
        <end position="68"/>
    </location>
</feature>
<sequence>MNSQIQLLFYHLLLFTIIINFVHNLLLYDYEIFILREQLHDVFISVEEHFSNTIFAILWFIFIDIQAIDLTFTKLVLITLRQLSGVIVGLIFGYLLKFPINWSFNDSLNQIAMTLTSFNLLYYICRLTFRVNGCVAIVTCCVVIYFTTRITDKKTEDIVSNFLYYFLCLLNLIIAYFSSLIFLDNINILMLWDFGLILIVYMSMTFLRLCSFNGNISFAMLMKKLHRYDAVMTMISNISIRHSLANLFAVLIAKRDLVHGPSIHKLVVLYLILDEIVSVIKRKIVSSVLQIKIKRSCDLNNIKPRFYIRSVDFKGNCTLKQNLFFTETNWKIMCSLIGQNFSGCLLAFEQSQRYMRYDYFPRQILLGVHKLINYALFSRLAWSNYLNQLSMLLKNSSWNSSIRLLVSVLTVFHHSRIIPLPHLSRIWSKPRAFHFITTRLFQILLILVTMCDISINLIIILRRMYPAYSILNPKHAQLTILISFMLNAFFILHIAITLYAVGLNIYKIEKFVIIDQSISLYLRLIETALRAIHYYYYCYLFTYDDDHLFLNLRRLYLLRILKLFYGLFTLVVTYLTILNDNYIDNLCTAYDVALNMIIFTECINVCIHKSAIDDKMNIQELNSRFNVLGLIREIASTNIHRGTEISQRVANLGLFLVYSKMRNIVENLSLVRRSDLLDIQKKFDMKRINDKIKASNTNILDTIQKNLEWMTEKQVFKILNICQVYHFFSNDYIIRHGNDTMGLYYVFNGTLSWTFRPTKGLVRRLKFFGILPNCVFFESIHFKDEISGTIMFSQIIGETAILTGRRYYVDIVAKTNNLKGIFCPLIVLKNLIHDSEKSVKIKACLWKRIGAKIANSDMQCFKTFDKILPEESGVDFNQAIVPNLSDYHLLDMLHCDAFLYLIDGYLIEALTRCALVAPTRIYPSKYIIPSMADAIPKILIVPFNRKK</sequence>
<keyword evidence="4" id="KW-1185">Reference proteome</keyword>
<dbReference type="InterPro" id="IPR014710">
    <property type="entry name" value="RmlC-like_jellyroll"/>
</dbReference>
<accession>A0AAW1DKH0</accession>
<feature type="transmembrane region" description="Helical" evidence="1">
    <location>
        <begin position="80"/>
        <end position="100"/>
    </location>
</feature>
<dbReference type="SUPFAM" id="SSF51206">
    <property type="entry name" value="cAMP-binding domain-like"/>
    <property type="match status" value="1"/>
</dbReference>
<gene>
    <name evidence="3" type="ORF">O3M35_000083</name>
</gene>
<evidence type="ECO:0000313" key="3">
    <source>
        <dbReference type="EMBL" id="KAK9511423.1"/>
    </source>
</evidence>
<evidence type="ECO:0000256" key="1">
    <source>
        <dbReference type="SAM" id="Phobius"/>
    </source>
</evidence>
<dbReference type="AlphaFoldDB" id="A0AAW1DKH0"/>
<feature type="transmembrane region" description="Helical" evidence="1">
    <location>
        <begin position="440"/>
        <end position="461"/>
    </location>
</feature>
<dbReference type="InterPro" id="IPR018490">
    <property type="entry name" value="cNMP-bd_dom_sf"/>
</dbReference>
<feature type="domain" description="Cyclic nucleotide-binding" evidence="2">
    <location>
        <begin position="706"/>
        <end position="816"/>
    </location>
</feature>
<keyword evidence="1" id="KW-0472">Membrane</keyword>
<keyword evidence="1" id="KW-0812">Transmembrane</keyword>
<proteinExistence type="predicted"/>
<feature type="transmembrane region" description="Helical" evidence="1">
    <location>
        <begin position="158"/>
        <end position="183"/>
    </location>
</feature>
<feature type="transmembrane region" description="Helical" evidence="1">
    <location>
        <begin position="7"/>
        <end position="30"/>
    </location>
</feature>
<dbReference type="PROSITE" id="PS50042">
    <property type="entry name" value="CNMP_BINDING_3"/>
    <property type="match status" value="1"/>
</dbReference>
<feature type="transmembrane region" description="Helical" evidence="1">
    <location>
        <begin position="556"/>
        <end position="577"/>
    </location>
</feature>